<organism evidence="1 2">
    <name type="scientific">Gracilibacillus dipsosauri</name>
    <dbReference type="NCBI Taxonomy" id="178340"/>
    <lineage>
        <taxon>Bacteria</taxon>
        <taxon>Bacillati</taxon>
        <taxon>Bacillota</taxon>
        <taxon>Bacilli</taxon>
        <taxon>Bacillales</taxon>
        <taxon>Bacillaceae</taxon>
        <taxon>Gracilibacillus</taxon>
    </lineage>
</organism>
<accession>A0A317L173</accession>
<evidence type="ECO:0000313" key="2">
    <source>
        <dbReference type="Proteomes" id="UP000245624"/>
    </source>
</evidence>
<dbReference type="AlphaFoldDB" id="A0A317L173"/>
<sequence>MKKKPLIVIILFIAIGLIITIFLIRGSEASLVETVQIKEQYQDFIIHIRVEDTEDGFQVLRSLEYIGDEMVEIKHRTPLTQITIDKDNAVFTGSHRNMVLRPGNQYNPLEPLHLENLEKGSHRLYIHTQFMMEGKWINIKTEKEILFE</sequence>
<dbReference type="Proteomes" id="UP000245624">
    <property type="component" value="Unassembled WGS sequence"/>
</dbReference>
<dbReference type="RefSeq" id="WP_054788624.1">
    <property type="nucleotide sequence ID" value="NZ_JAJUIE010000026.1"/>
</dbReference>
<gene>
    <name evidence="1" type="ORF">DLJ74_11480</name>
</gene>
<evidence type="ECO:0000313" key="1">
    <source>
        <dbReference type="EMBL" id="PWU69024.1"/>
    </source>
</evidence>
<dbReference type="EMBL" id="QGTD01000008">
    <property type="protein sequence ID" value="PWU69024.1"/>
    <property type="molecule type" value="Genomic_DNA"/>
</dbReference>
<comment type="caution">
    <text evidence="1">The sequence shown here is derived from an EMBL/GenBank/DDBJ whole genome shotgun (WGS) entry which is preliminary data.</text>
</comment>
<keyword evidence="2" id="KW-1185">Reference proteome</keyword>
<name>A0A317L173_9BACI</name>
<dbReference type="OrthoDB" id="2969671at2"/>
<protein>
    <submittedName>
        <fullName evidence="1">Uncharacterized protein</fullName>
    </submittedName>
</protein>
<proteinExistence type="predicted"/>
<reference evidence="1 2" key="1">
    <citation type="submission" date="2018-05" db="EMBL/GenBank/DDBJ databases">
        <title>Genomic analysis of Gracilibacillus dipsosauri DD1 reveals novel features of a salt-tolerant amylase.</title>
        <authorList>
            <person name="Deutch C.E."/>
            <person name="Yang S."/>
        </authorList>
    </citation>
    <scope>NUCLEOTIDE SEQUENCE [LARGE SCALE GENOMIC DNA]</scope>
    <source>
        <strain evidence="1 2">DD1</strain>
    </source>
</reference>